<dbReference type="AlphaFoldDB" id="A0A2H6KIQ7"/>
<dbReference type="GeneID" id="39876654"/>
<proteinExistence type="predicted"/>
<accession>A0A2H6KIQ7</accession>
<dbReference type="Proteomes" id="UP000236319">
    <property type="component" value="Unassembled WGS sequence"/>
</dbReference>
<sequence>MAHLAHDQTCNLLAALPFPPPFVALPSLPKAASFVPPAPPFCVPQMASTYTQLAKVASKSTASRQFTLNDIENQPAAIRGGVTQITSELTKLQKDLQNNVTDKLKKLKESGLNDGNTPWTIEGKPDKGLTNITADIETIKTRDVKDVRDKLKELCTAIRMLAKDAEWFLNELKDGKIGEQLKQIRDEIDKLHGRLVDGPIKDLRALLRFIDNGKAQIIRDLHAFVDKEIKEAEDTLINEARRQCVSNVKELLKLFAQKVEEELNPLPPLITEDLQMGYKGFMYDFQQRFVTHISL</sequence>
<keyword evidence="2" id="KW-1185">Reference proteome</keyword>
<organism evidence="1 2">
    <name type="scientific">Babesia ovata</name>
    <dbReference type="NCBI Taxonomy" id="189622"/>
    <lineage>
        <taxon>Eukaryota</taxon>
        <taxon>Sar</taxon>
        <taxon>Alveolata</taxon>
        <taxon>Apicomplexa</taxon>
        <taxon>Aconoidasida</taxon>
        <taxon>Piroplasmida</taxon>
        <taxon>Babesiidae</taxon>
        <taxon>Babesia</taxon>
    </lineage>
</organism>
<gene>
    <name evidence="1" type="ORF">BOVATA_043770</name>
</gene>
<dbReference type="EMBL" id="BDSA01000007">
    <property type="protein sequence ID" value="GBE62884.1"/>
    <property type="molecule type" value="Genomic_DNA"/>
</dbReference>
<evidence type="ECO:0008006" key="3">
    <source>
        <dbReference type="Google" id="ProtNLM"/>
    </source>
</evidence>
<evidence type="ECO:0000313" key="2">
    <source>
        <dbReference type="Proteomes" id="UP000236319"/>
    </source>
</evidence>
<reference evidence="1 2" key="1">
    <citation type="journal article" date="2017" name="BMC Genomics">
        <title>Whole-genome assembly of Babesia ovata and comparative genomics between closely related pathogens.</title>
        <authorList>
            <person name="Yamagishi J."/>
            <person name="Asada M."/>
            <person name="Hakimi H."/>
            <person name="Tanaka T.Q."/>
            <person name="Sugimoto C."/>
            <person name="Kawazu S."/>
        </authorList>
    </citation>
    <scope>NUCLEOTIDE SEQUENCE [LARGE SCALE GENOMIC DNA]</scope>
    <source>
        <strain evidence="1 2">Miyake</strain>
    </source>
</reference>
<dbReference type="RefSeq" id="XP_028869127.1">
    <property type="nucleotide sequence ID" value="XM_029013294.1"/>
</dbReference>
<protein>
    <recommendedName>
        <fullName evidence="3">Extracellular matrix-binding ebh</fullName>
    </recommendedName>
</protein>
<evidence type="ECO:0000313" key="1">
    <source>
        <dbReference type="EMBL" id="GBE62884.1"/>
    </source>
</evidence>
<comment type="caution">
    <text evidence="1">The sequence shown here is derived from an EMBL/GenBank/DDBJ whole genome shotgun (WGS) entry which is preliminary data.</text>
</comment>
<name>A0A2H6KIQ7_9APIC</name>
<dbReference type="VEuPathDB" id="PiroplasmaDB:BOVATA_043770"/>